<keyword evidence="1" id="KW-1185">Reference proteome</keyword>
<gene>
    <name evidence="2" type="primary">LOC130466304</name>
</gene>
<reference evidence="1" key="1">
    <citation type="journal article" date="2021" name="Nat. Commun.">
        <title>Genomic analyses provide insights into spinach domestication and the genetic basis of agronomic traits.</title>
        <authorList>
            <person name="Cai X."/>
            <person name="Sun X."/>
            <person name="Xu C."/>
            <person name="Sun H."/>
            <person name="Wang X."/>
            <person name="Ge C."/>
            <person name="Zhang Z."/>
            <person name="Wang Q."/>
            <person name="Fei Z."/>
            <person name="Jiao C."/>
            <person name="Wang Q."/>
        </authorList>
    </citation>
    <scope>NUCLEOTIDE SEQUENCE [LARGE SCALE GENOMIC DNA]</scope>
    <source>
        <strain evidence="1">cv. Varoflay</strain>
    </source>
</reference>
<organism evidence="1 2">
    <name type="scientific">Spinacia oleracea</name>
    <name type="common">Spinach</name>
    <dbReference type="NCBI Taxonomy" id="3562"/>
    <lineage>
        <taxon>Eukaryota</taxon>
        <taxon>Viridiplantae</taxon>
        <taxon>Streptophyta</taxon>
        <taxon>Embryophyta</taxon>
        <taxon>Tracheophyta</taxon>
        <taxon>Spermatophyta</taxon>
        <taxon>Magnoliopsida</taxon>
        <taxon>eudicotyledons</taxon>
        <taxon>Gunneridae</taxon>
        <taxon>Pentapetalae</taxon>
        <taxon>Caryophyllales</taxon>
        <taxon>Chenopodiaceae</taxon>
        <taxon>Chenopodioideae</taxon>
        <taxon>Anserineae</taxon>
        <taxon>Spinacia</taxon>
    </lineage>
</organism>
<accession>A0ABM3R697</accession>
<dbReference type="Proteomes" id="UP000813463">
    <property type="component" value="Chromosome 1"/>
</dbReference>
<sequence length="185" mass="21877">MDFDQIHAILHHIIDFLHRFFQILCLFKAESGSSASGSDHIAMMEDYMKKVLAEERKRPSNNHEMKCLPQLLFKFKVNFYIFGRKIEISFTITMRKNNRMSLMQWDLYRQQHFSSELPILPQLCLLFPLKDLFPTERESCRDVFSSTICLCTSFSSYFLCLLFDTKKRTGIIDLYTHSNCTPCFI</sequence>
<protein>
    <submittedName>
        <fullName evidence="2">Uncharacterized protein isoform X1</fullName>
    </submittedName>
</protein>
<dbReference type="GeneID" id="130466304"/>
<proteinExistence type="predicted"/>
<evidence type="ECO:0000313" key="1">
    <source>
        <dbReference type="Proteomes" id="UP000813463"/>
    </source>
</evidence>
<dbReference type="RefSeq" id="XP_056691145.1">
    <property type="nucleotide sequence ID" value="XM_056835167.1"/>
</dbReference>
<reference evidence="2" key="2">
    <citation type="submission" date="2025-08" db="UniProtKB">
        <authorList>
            <consortium name="RefSeq"/>
        </authorList>
    </citation>
    <scope>IDENTIFICATION</scope>
    <source>
        <tissue evidence="2">Leaf</tissue>
    </source>
</reference>
<evidence type="ECO:0000313" key="2">
    <source>
        <dbReference type="RefSeq" id="XP_056691145.1"/>
    </source>
</evidence>
<name>A0ABM3R697_SPIOL</name>